<dbReference type="GO" id="GO:0016168">
    <property type="term" value="F:chlorophyll binding"/>
    <property type="evidence" value="ECO:0007669"/>
    <property type="project" value="UniProtKB-KW"/>
</dbReference>
<dbReference type="AlphaFoldDB" id="A0A7S3PZK5"/>
<evidence type="ECO:0000256" key="7">
    <source>
        <dbReference type="ARBA" id="ARBA00023243"/>
    </source>
</evidence>
<evidence type="ECO:0000256" key="8">
    <source>
        <dbReference type="PIRSR" id="PIRSR601344-1"/>
    </source>
</evidence>
<keyword evidence="8" id="KW-0148">Chlorophyll</keyword>
<dbReference type="SUPFAM" id="SSF103511">
    <property type="entry name" value="Chlorophyll a-b binding protein"/>
    <property type="match status" value="1"/>
</dbReference>
<protein>
    <recommendedName>
        <fullName evidence="11">Plastid light harvesting protein</fullName>
    </recommendedName>
</protein>
<evidence type="ECO:0000256" key="6">
    <source>
        <dbReference type="ARBA" id="ARBA00022640"/>
    </source>
</evidence>
<name>A0A7S3PZK5_9STRA</name>
<keyword evidence="4" id="KW-0150">Chloroplast</keyword>
<evidence type="ECO:0000256" key="3">
    <source>
        <dbReference type="ARBA" id="ARBA00005933"/>
    </source>
</evidence>
<evidence type="ECO:0000256" key="9">
    <source>
        <dbReference type="SAM" id="SignalP"/>
    </source>
</evidence>
<feature type="binding site" evidence="8">
    <location>
        <position position="110"/>
    </location>
    <ligand>
        <name>chlorophyll a</name>
        <dbReference type="ChEBI" id="CHEBI:58416"/>
        <label>1</label>
    </ligand>
</feature>
<feature type="signal peptide" evidence="9">
    <location>
        <begin position="1"/>
        <end position="23"/>
    </location>
</feature>
<evidence type="ECO:0000313" key="10">
    <source>
        <dbReference type="EMBL" id="CAE0460669.1"/>
    </source>
</evidence>
<feature type="binding site" evidence="8">
    <location>
        <position position="113"/>
    </location>
    <ligand>
        <name>chlorophyll a</name>
        <dbReference type="ChEBI" id="CHEBI:58416"/>
        <label>1</label>
    </ligand>
</feature>
<comment type="subcellular location">
    <subcellularLocation>
        <location evidence="2">Plastid</location>
        <location evidence="2">Chloroplast</location>
    </subcellularLocation>
</comment>
<feature type="binding site" description="axial binding residue" evidence="8">
    <location>
        <position position="115"/>
    </location>
    <ligand>
        <name>chlorophyll b</name>
        <dbReference type="ChEBI" id="CHEBI:61721"/>
        <label>1</label>
    </ligand>
    <ligandPart>
        <name>Mg</name>
        <dbReference type="ChEBI" id="CHEBI:25107"/>
    </ligandPart>
</feature>
<organism evidence="10">
    <name type="scientific">Chaetoceros debilis</name>
    <dbReference type="NCBI Taxonomy" id="122233"/>
    <lineage>
        <taxon>Eukaryota</taxon>
        <taxon>Sar</taxon>
        <taxon>Stramenopiles</taxon>
        <taxon>Ochrophyta</taxon>
        <taxon>Bacillariophyta</taxon>
        <taxon>Coscinodiscophyceae</taxon>
        <taxon>Chaetocerotophycidae</taxon>
        <taxon>Chaetocerotales</taxon>
        <taxon>Chaetocerotaceae</taxon>
        <taxon>Chaetoceros</taxon>
    </lineage>
</organism>
<evidence type="ECO:0000256" key="2">
    <source>
        <dbReference type="ARBA" id="ARBA00004229"/>
    </source>
</evidence>
<keyword evidence="8" id="KW-0157">Chromophore</keyword>
<reference evidence="10" key="1">
    <citation type="submission" date="2021-01" db="EMBL/GenBank/DDBJ databases">
        <authorList>
            <person name="Corre E."/>
            <person name="Pelletier E."/>
            <person name="Niang G."/>
            <person name="Scheremetjew M."/>
            <person name="Finn R."/>
            <person name="Kale V."/>
            <person name="Holt S."/>
            <person name="Cochrane G."/>
            <person name="Meng A."/>
            <person name="Brown T."/>
            <person name="Cohen L."/>
        </authorList>
    </citation>
    <scope>NUCLEOTIDE SEQUENCE</scope>
    <source>
        <strain evidence="10">MM31A-1</strain>
    </source>
</reference>
<proteinExistence type="inferred from homology"/>
<dbReference type="PANTHER" id="PTHR21649">
    <property type="entry name" value="CHLOROPHYLL A/B BINDING PROTEIN"/>
    <property type="match status" value="1"/>
</dbReference>
<dbReference type="Pfam" id="PF00504">
    <property type="entry name" value="Chloroa_b-bind"/>
    <property type="match status" value="1"/>
</dbReference>
<keyword evidence="5" id="KW-0602">Photosynthesis</keyword>
<evidence type="ECO:0000256" key="5">
    <source>
        <dbReference type="ARBA" id="ARBA00022531"/>
    </source>
</evidence>
<dbReference type="GO" id="GO:0009765">
    <property type="term" value="P:photosynthesis, light harvesting"/>
    <property type="evidence" value="ECO:0007669"/>
    <property type="project" value="InterPro"/>
</dbReference>
<dbReference type="GO" id="GO:0030076">
    <property type="term" value="C:light-harvesting complex"/>
    <property type="evidence" value="ECO:0007669"/>
    <property type="project" value="UniProtKB-KW"/>
</dbReference>
<keyword evidence="6" id="KW-0934">Plastid</keyword>
<keyword evidence="7" id="KW-0437">Light-harvesting polypeptide</keyword>
<dbReference type="InterPro" id="IPR022796">
    <property type="entry name" value="Chloroa_b-bind"/>
</dbReference>
<dbReference type="GO" id="GO:0016020">
    <property type="term" value="C:membrane"/>
    <property type="evidence" value="ECO:0007669"/>
    <property type="project" value="InterPro"/>
</dbReference>
<accession>A0A7S3PZK5</accession>
<dbReference type="InterPro" id="IPR001344">
    <property type="entry name" value="Chloro_AB-bd_pln"/>
</dbReference>
<evidence type="ECO:0008006" key="11">
    <source>
        <dbReference type="Google" id="ProtNLM"/>
    </source>
</evidence>
<sequence length="245" mass="26764">MKSTTSNILIAATSILASKNVCAFVLSSSGVSTKTNFESGSAIRLSDEIIEEIPNEPSTLTEYFESSQSKSIPFLEKPEFLDGSIAGDVGFDPLGFAKTEKRLQIFREAEVKHARLAMLAAAGWPLSELLNNKFADVLNLAPALDSAGSALPFNANISDNFWIGALAFASVVDLYGSYKALENEPDYFPGNLGFDPLSLYPKDPMEQKAMQLAEIKHGRTAMVAVAFYFIEEYMTKSNLFNPLHL</sequence>
<dbReference type="GO" id="GO:0009507">
    <property type="term" value="C:chloroplast"/>
    <property type="evidence" value="ECO:0007669"/>
    <property type="project" value="UniProtKB-SubCell"/>
</dbReference>
<keyword evidence="9" id="KW-0732">Signal</keyword>
<feature type="binding site" evidence="8">
    <location>
        <position position="219"/>
    </location>
    <ligand>
        <name>chlorophyll a</name>
        <dbReference type="ChEBI" id="CHEBI:58416"/>
        <label>1</label>
    </ligand>
</feature>
<dbReference type="Gene3D" id="1.10.3460.10">
    <property type="entry name" value="Chlorophyll a/b binding protein domain"/>
    <property type="match status" value="1"/>
</dbReference>
<comment type="similarity">
    <text evidence="3">Belongs to the fucoxanthin chlorophyll protein family.</text>
</comment>
<feature type="binding site" evidence="8">
    <location>
        <position position="214"/>
    </location>
    <ligand>
        <name>chlorophyll a</name>
        <dbReference type="ChEBI" id="CHEBI:58416"/>
        <label>1</label>
    </ligand>
</feature>
<dbReference type="EMBL" id="HBIO01007371">
    <property type="protein sequence ID" value="CAE0460669.1"/>
    <property type="molecule type" value="Transcribed_RNA"/>
</dbReference>
<evidence type="ECO:0000256" key="1">
    <source>
        <dbReference type="ARBA" id="ARBA00004022"/>
    </source>
</evidence>
<feature type="binding site" description="axial binding residue" evidence="8">
    <location>
        <position position="181"/>
    </location>
    <ligand>
        <name>chlorophyll b</name>
        <dbReference type="ChEBI" id="CHEBI:61721"/>
        <label>1</label>
    </ligand>
    <ligandPart>
        <name>Mg</name>
        <dbReference type="ChEBI" id="CHEBI:25107"/>
    </ligandPart>
</feature>
<feature type="chain" id="PRO_5030648728" description="Plastid light harvesting protein" evidence="9">
    <location>
        <begin position="24"/>
        <end position="245"/>
    </location>
</feature>
<comment type="function">
    <text evidence="1">The light-harvesting complex (LHC) functions as a light receptor, it captures and delivers excitation energy to photosystems with which it is closely associated. Energy is transferred from the carotenoid and chlorophyll C (or B) to chlorophyll A and the photosynthetic reaction centers where it is used to synthesize ATP and reducing power.</text>
</comment>
<gene>
    <name evidence="10" type="ORF">CDEB00056_LOCUS5510</name>
</gene>
<evidence type="ECO:0000256" key="4">
    <source>
        <dbReference type="ARBA" id="ARBA00022528"/>
    </source>
</evidence>